<dbReference type="AlphaFoldDB" id="A0AAU7AYQ0"/>
<dbReference type="SUPFAM" id="SSF46894">
    <property type="entry name" value="C-terminal effector domain of the bipartite response regulators"/>
    <property type="match status" value="1"/>
</dbReference>
<accession>A0AAU7AYQ0</accession>
<dbReference type="SUPFAM" id="SSF48452">
    <property type="entry name" value="TPR-like"/>
    <property type="match status" value="1"/>
</dbReference>
<keyword evidence="3" id="KW-0804">Transcription</keyword>
<dbReference type="EMBL" id="CP114014">
    <property type="protein sequence ID" value="XAY06779.1"/>
    <property type="molecule type" value="Genomic_DNA"/>
</dbReference>
<dbReference type="CDD" id="cd06170">
    <property type="entry name" value="LuxR_C_like"/>
    <property type="match status" value="1"/>
</dbReference>
<dbReference type="PANTHER" id="PTHR44688:SF16">
    <property type="entry name" value="DNA-BINDING TRANSCRIPTIONAL ACTIVATOR DEVR_DOSR"/>
    <property type="match status" value="1"/>
</dbReference>
<gene>
    <name evidence="5" type="ORF">DSM112329_03657</name>
</gene>
<sequence>MLRPRALSPDAVDALVAGGFDAPPDPAFSRACGRATGGNPLLLGELVRELASEGVAPTAAAAASVVEFGAEGIARTVRRRLSALREDAVRVAECVAIVGDGEPVALVAAVARLDYETVRNACSELIAIEVFARSERPGFVHPLVRAAVQRAIARPLLVALHDRAARFLAAADGVAAERVAVHLLHADPAGDAWVVQTLLDAAQDAARRGAPGIAARFAERALAEPPPTTPLRAAVLRVLGTAEATLLAGDYEGHLLEASGLTDDPVAAGECALTLARAWLALWHPRAAIDVLERFLATAPEGSDIAVRLEADLYAFGLSAVGLRPRVAALTTRRLAQLDAGERLDPRIAGPLAGLLIDRPPTRRATELAREAVTHPVFRADAESAGWNQAFHALLAGGAYTDAADLARAILADARRRGAGPWVGWALIAVAAPLRHLGNVSEAEAAVVSGLESFPSWQHDQERRVLAAFVAGPVLLARGALSLVDEMTSDIPAAAGSRHHMYAWAVEARAGLRLAQGRLSDAIADLRDASAAFTPGEFPSPHQSSWRPPLALALAAAGEREEAHEVAAEALADARRFEVPVHIGTALSVSGSIAGGRAGEAQLREAVSILEQTEGRLEHTRAIIRLGVAVGGEEGRALLRAGLDRAARSGATPLADEAHQALIAAGGRPRRDRRFLTGPESLTPGEFRVARLVADGLTNREVAQQLFVTQAAVQFHLRSVFRKLDITARTQLPAALAGEAGTAVAKP</sequence>
<protein>
    <recommendedName>
        <fullName evidence="4">HTH luxR-type domain-containing protein</fullName>
    </recommendedName>
</protein>
<evidence type="ECO:0000256" key="2">
    <source>
        <dbReference type="ARBA" id="ARBA00023125"/>
    </source>
</evidence>
<dbReference type="InterPro" id="IPR000792">
    <property type="entry name" value="Tscrpt_reg_LuxR_C"/>
</dbReference>
<evidence type="ECO:0000256" key="3">
    <source>
        <dbReference type="ARBA" id="ARBA00023163"/>
    </source>
</evidence>
<dbReference type="Gene3D" id="1.10.10.10">
    <property type="entry name" value="Winged helix-like DNA-binding domain superfamily/Winged helix DNA-binding domain"/>
    <property type="match status" value="1"/>
</dbReference>
<evidence type="ECO:0000259" key="4">
    <source>
        <dbReference type="PROSITE" id="PS50043"/>
    </source>
</evidence>
<dbReference type="GO" id="GO:0006355">
    <property type="term" value="P:regulation of DNA-templated transcription"/>
    <property type="evidence" value="ECO:0007669"/>
    <property type="project" value="InterPro"/>
</dbReference>
<dbReference type="RefSeq" id="WP_354697997.1">
    <property type="nucleotide sequence ID" value="NZ_CP114014.1"/>
</dbReference>
<dbReference type="InterPro" id="IPR036388">
    <property type="entry name" value="WH-like_DNA-bd_sf"/>
</dbReference>
<keyword evidence="2" id="KW-0238">DNA-binding</keyword>
<dbReference type="InterPro" id="IPR011990">
    <property type="entry name" value="TPR-like_helical_dom_sf"/>
</dbReference>
<dbReference type="PRINTS" id="PR00038">
    <property type="entry name" value="HTHLUXR"/>
</dbReference>
<organism evidence="5">
    <name type="scientific">Paraconexibacter sp. AEG42_29</name>
    <dbReference type="NCBI Taxonomy" id="2997339"/>
    <lineage>
        <taxon>Bacteria</taxon>
        <taxon>Bacillati</taxon>
        <taxon>Actinomycetota</taxon>
        <taxon>Thermoleophilia</taxon>
        <taxon>Solirubrobacterales</taxon>
        <taxon>Paraconexibacteraceae</taxon>
        <taxon>Paraconexibacter</taxon>
    </lineage>
</organism>
<dbReference type="KEGG" id="parq:DSM112329_03657"/>
<evidence type="ECO:0000313" key="5">
    <source>
        <dbReference type="EMBL" id="XAY06779.1"/>
    </source>
</evidence>
<dbReference type="PANTHER" id="PTHR44688">
    <property type="entry name" value="DNA-BINDING TRANSCRIPTIONAL ACTIVATOR DEVR_DOSR"/>
    <property type="match status" value="1"/>
</dbReference>
<keyword evidence="1" id="KW-0805">Transcription regulation</keyword>
<dbReference type="InterPro" id="IPR016032">
    <property type="entry name" value="Sig_transdc_resp-reg_C-effctor"/>
</dbReference>
<dbReference type="Gene3D" id="1.25.40.10">
    <property type="entry name" value="Tetratricopeptide repeat domain"/>
    <property type="match status" value="1"/>
</dbReference>
<evidence type="ECO:0000256" key="1">
    <source>
        <dbReference type="ARBA" id="ARBA00023015"/>
    </source>
</evidence>
<dbReference type="Pfam" id="PF00196">
    <property type="entry name" value="GerE"/>
    <property type="match status" value="1"/>
</dbReference>
<name>A0AAU7AYQ0_9ACTN</name>
<reference evidence="5" key="1">
    <citation type="submission" date="2022-12" db="EMBL/GenBank/DDBJ databases">
        <title>Paraconexibacter alkalitolerans sp. nov. and Baekduia alba sp. nov., isolated from soil and emended description of the genera Paraconexibacter (Chun et al., 2020) and Baekduia (An et al., 2020).</title>
        <authorList>
            <person name="Vieira S."/>
            <person name="Huber K.J."/>
            <person name="Geppert A."/>
            <person name="Wolf J."/>
            <person name="Neumann-Schaal M."/>
            <person name="Muesken M."/>
            <person name="Overmann J."/>
        </authorList>
    </citation>
    <scope>NUCLEOTIDE SEQUENCE</scope>
    <source>
        <strain evidence="5">AEG42_29</strain>
    </source>
</reference>
<dbReference type="GO" id="GO:0003677">
    <property type="term" value="F:DNA binding"/>
    <property type="evidence" value="ECO:0007669"/>
    <property type="project" value="UniProtKB-KW"/>
</dbReference>
<dbReference type="PROSITE" id="PS50043">
    <property type="entry name" value="HTH_LUXR_2"/>
    <property type="match status" value="1"/>
</dbReference>
<proteinExistence type="predicted"/>
<dbReference type="SMART" id="SM00421">
    <property type="entry name" value="HTH_LUXR"/>
    <property type="match status" value="1"/>
</dbReference>
<feature type="domain" description="HTH luxR-type" evidence="4">
    <location>
        <begin position="675"/>
        <end position="740"/>
    </location>
</feature>